<evidence type="ECO:0000313" key="2">
    <source>
        <dbReference type="EMBL" id="SHK40524.1"/>
    </source>
</evidence>
<dbReference type="PANTHER" id="PTHR34700:SF4">
    <property type="entry name" value="PHAGE-LIKE ELEMENT PBSX PROTEIN XKDP"/>
    <property type="match status" value="1"/>
</dbReference>
<evidence type="ECO:0000313" key="3">
    <source>
        <dbReference type="Proteomes" id="UP000184386"/>
    </source>
</evidence>
<evidence type="ECO:0000259" key="1">
    <source>
        <dbReference type="PROSITE" id="PS51782"/>
    </source>
</evidence>
<dbReference type="STRING" id="1121322.SAMN02745136_02434"/>
<dbReference type="Pfam" id="PF01476">
    <property type="entry name" value="LysM"/>
    <property type="match status" value="1"/>
</dbReference>
<dbReference type="CDD" id="cd00118">
    <property type="entry name" value="LysM"/>
    <property type="match status" value="1"/>
</dbReference>
<dbReference type="InterPro" id="IPR018392">
    <property type="entry name" value="LysM"/>
</dbReference>
<dbReference type="OrthoDB" id="9815473at2"/>
<gene>
    <name evidence="2" type="ORF">SAMN02745136_02434</name>
</gene>
<dbReference type="EMBL" id="FRAC01000011">
    <property type="protein sequence ID" value="SHK40524.1"/>
    <property type="molecule type" value="Genomic_DNA"/>
</dbReference>
<sequence length="224" mass="26014">MYAIFFDYNGTTYRLPTNPEEISVTNTQAVEKYNVLKLGQIVVPTYMELKEYSFECEFPHLQYSYVTVKKEESFKDAKHYMDVFSKWRKQKAPIRFMAGNVTRKDTLYKDRINTLVLIEEMSISEKAGEEGDKYVSFKLIEYRDFNKAPYYKIDQKTGKAVKGKGDSANPKKNGYHVVVKGDTLFGLSKKYYGDGAKYTKIYEANKDKIKNPALIYPGWKLVIP</sequence>
<dbReference type="PROSITE" id="PS51782">
    <property type="entry name" value="LYSM"/>
    <property type="match status" value="1"/>
</dbReference>
<dbReference type="InterPro" id="IPR052196">
    <property type="entry name" value="Bact_Kbp"/>
</dbReference>
<dbReference type="AlphaFoldDB" id="A0A1M6S6U2"/>
<reference evidence="2 3" key="1">
    <citation type="submission" date="2016-11" db="EMBL/GenBank/DDBJ databases">
        <authorList>
            <person name="Jaros S."/>
            <person name="Januszkiewicz K."/>
            <person name="Wedrychowicz H."/>
        </authorList>
    </citation>
    <scope>NUCLEOTIDE SEQUENCE [LARGE SCALE GENOMIC DNA]</scope>
    <source>
        <strain evidence="2 3">DSM 15929</strain>
    </source>
</reference>
<dbReference type="SUPFAM" id="SSF54106">
    <property type="entry name" value="LysM domain"/>
    <property type="match status" value="1"/>
</dbReference>
<feature type="domain" description="LysM" evidence="1">
    <location>
        <begin position="174"/>
        <end position="223"/>
    </location>
</feature>
<keyword evidence="3" id="KW-1185">Reference proteome</keyword>
<accession>A0A1M6S6U2</accession>
<dbReference type="Proteomes" id="UP000184386">
    <property type="component" value="Unassembled WGS sequence"/>
</dbReference>
<dbReference type="Gene3D" id="3.10.350.10">
    <property type="entry name" value="LysM domain"/>
    <property type="match status" value="1"/>
</dbReference>
<dbReference type="PANTHER" id="PTHR34700">
    <property type="entry name" value="POTASSIUM BINDING PROTEIN KBP"/>
    <property type="match status" value="1"/>
</dbReference>
<dbReference type="RefSeq" id="WP_073276189.1">
    <property type="nucleotide sequence ID" value="NZ_FRAC01000011.1"/>
</dbReference>
<proteinExistence type="predicted"/>
<organism evidence="2 3">
    <name type="scientific">Anaerocolumna jejuensis DSM 15929</name>
    <dbReference type="NCBI Taxonomy" id="1121322"/>
    <lineage>
        <taxon>Bacteria</taxon>
        <taxon>Bacillati</taxon>
        <taxon>Bacillota</taxon>
        <taxon>Clostridia</taxon>
        <taxon>Lachnospirales</taxon>
        <taxon>Lachnospiraceae</taxon>
        <taxon>Anaerocolumna</taxon>
    </lineage>
</organism>
<protein>
    <submittedName>
        <fullName evidence="2">LysM domain-containing protein</fullName>
    </submittedName>
</protein>
<dbReference type="SMART" id="SM00257">
    <property type="entry name" value="LysM"/>
    <property type="match status" value="1"/>
</dbReference>
<dbReference type="InterPro" id="IPR036779">
    <property type="entry name" value="LysM_dom_sf"/>
</dbReference>
<name>A0A1M6S6U2_9FIRM</name>